<dbReference type="Proteomes" id="UP000193719">
    <property type="component" value="Unassembled WGS sequence"/>
</dbReference>
<evidence type="ECO:0000313" key="2">
    <source>
        <dbReference type="Proteomes" id="UP000193719"/>
    </source>
</evidence>
<gene>
    <name evidence="1" type="ORF">BCR36DRAFT_410994</name>
</gene>
<accession>A0A1Y1VEA0</accession>
<sequence length="501" mass="61078">MKLYLPFKITNLIYKYSHNIYFLCLFKYLNKSELNAIIQQHLQYLDEKSNLIYFDMLEIFDFYHFLENFEEIDSINNLDIFNRNIYFANTCFYFSHYAEIINSYIVHYSLYYASKSKKHKENILHKNFNNKMYCIEKIYFNYLIEEKDKIILSSNIDENFYNNLINKLFCVPTSYTMPYYMIVDYDYVYLNSVFGDIFNVEYYLNYNTISCIASCDTVDHVYKIVDFERTILNYNNNNKNNCLWCRNGLKYDYFNNNYMNYMAFVFTNCSIIYDKIYTNKILNNAIYNVIDFTIDSIDSIKSYEYTYIKECKKEKLLLCGFLDYNFINNILDNGNIKFQKLSYYWMNNYIGHLELMQYYLLLNGNIVLFKKYLKYIIDEMHPIRLKDISFSRLFFESEYKQRIKNVYLPTIELLIINKHYIKLIEYIAILYENNILSPLINLFRLVIFLYKVKDKKVLTVLDYYSKLLLKENPFLILFDKKDIHKPILDFEHNLSIFYCRE</sequence>
<proteinExistence type="predicted"/>
<keyword evidence="2" id="KW-1185">Reference proteome</keyword>
<evidence type="ECO:0000313" key="1">
    <source>
        <dbReference type="EMBL" id="ORX53849.1"/>
    </source>
</evidence>
<reference evidence="1 2" key="2">
    <citation type="submission" date="2016-08" db="EMBL/GenBank/DDBJ databases">
        <title>Pervasive Adenine N6-methylation of Active Genes in Fungi.</title>
        <authorList>
            <consortium name="DOE Joint Genome Institute"/>
            <person name="Mondo S.J."/>
            <person name="Dannebaum R.O."/>
            <person name="Kuo R.C."/>
            <person name="Labutti K."/>
            <person name="Haridas S."/>
            <person name="Kuo A."/>
            <person name="Salamov A."/>
            <person name="Ahrendt S.R."/>
            <person name="Lipzen A."/>
            <person name="Sullivan W."/>
            <person name="Andreopoulos W.B."/>
            <person name="Clum A."/>
            <person name="Lindquist E."/>
            <person name="Daum C."/>
            <person name="Ramamoorthy G.K."/>
            <person name="Gryganskyi A."/>
            <person name="Culley D."/>
            <person name="Magnuson J.K."/>
            <person name="James T.Y."/>
            <person name="O'Malley M.A."/>
            <person name="Stajich J.E."/>
            <person name="Spatafora J.W."/>
            <person name="Visel A."/>
            <person name="Grigoriev I.V."/>
        </authorList>
    </citation>
    <scope>NUCLEOTIDE SEQUENCE [LARGE SCALE GENOMIC DNA]</scope>
    <source>
        <strain evidence="2">finn</strain>
    </source>
</reference>
<dbReference type="EMBL" id="MCFH01000012">
    <property type="protein sequence ID" value="ORX53849.1"/>
    <property type="molecule type" value="Genomic_DNA"/>
</dbReference>
<reference evidence="1 2" key="1">
    <citation type="submission" date="2016-08" db="EMBL/GenBank/DDBJ databases">
        <title>Genomes of anaerobic fungi encode conserved fungal cellulosomes for biomass hydrolysis.</title>
        <authorList>
            <consortium name="DOE Joint Genome Institute"/>
            <person name="Haitjema C.H."/>
            <person name="Gilmore S.P."/>
            <person name="Henske J.K."/>
            <person name="Solomon K.V."/>
            <person name="De Groot R."/>
            <person name="Kuo A."/>
            <person name="Mondo S.J."/>
            <person name="Salamov A.A."/>
            <person name="Labutti K."/>
            <person name="Zhao Z."/>
            <person name="Chiniquy J."/>
            <person name="Barry K."/>
            <person name="Brewer H.M."/>
            <person name="Purvine S.O."/>
            <person name="Wright A.T."/>
            <person name="Boxma B."/>
            <person name="Van Alen T."/>
            <person name="Hackstein J.H."/>
            <person name="Baker S.E."/>
            <person name="Grigoriev I.V."/>
            <person name="O'Malley M.A."/>
        </authorList>
    </citation>
    <scope>NUCLEOTIDE SEQUENCE [LARGE SCALE GENOMIC DNA]</scope>
    <source>
        <strain evidence="2">finn</strain>
    </source>
</reference>
<organism evidence="1 2">
    <name type="scientific">Piromyces finnis</name>
    <dbReference type="NCBI Taxonomy" id="1754191"/>
    <lineage>
        <taxon>Eukaryota</taxon>
        <taxon>Fungi</taxon>
        <taxon>Fungi incertae sedis</taxon>
        <taxon>Chytridiomycota</taxon>
        <taxon>Chytridiomycota incertae sedis</taxon>
        <taxon>Neocallimastigomycetes</taxon>
        <taxon>Neocallimastigales</taxon>
        <taxon>Neocallimastigaceae</taxon>
        <taxon>Piromyces</taxon>
    </lineage>
</organism>
<name>A0A1Y1VEA0_9FUNG</name>
<protein>
    <submittedName>
        <fullName evidence="1">Uncharacterized protein</fullName>
    </submittedName>
</protein>
<dbReference type="AlphaFoldDB" id="A0A1Y1VEA0"/>
<comment type="caution">
    <text evidence="1">The sequence shown here is derived from an EMBL/GenBank/DDBJ whole genome shotgun (WGS) entry which is preliminary data.</text>
</comment>